<sequence length="832" mass="89251">MKILAMAWRGVRRDLRAADVRALLLALTLAVAATTMIGFFLDRVDHAMARQAGQLLGGDLVLVKGSAFDDGVIETLEHAGMTVTAQTTTASMAGHGDQFQLASLKAVNPGYPLYGEVTIDRGQGRESAGGLPAPGHVWIEQRLGRALGVSLGEKITLGDQSLTVSAWVLQEPDQDVGLAGFNPSVMLSGSTLATTHLIQPGSRATYRLLAKGTPAQLASLDDQLDRWRDRGIRVMDVREDRPRIGRALERSQKYLSLAGLAAVLLAGVAVAMATRRYVDRHLDTAALMRCFGARQRQLVRLFAAQLALLALLAAVGGALLGLVGQWALLAVLTRLLPLELPPPGPLPLLLGVLTAMAVLVGFAGPTLLRLRQVSALKVLRRELDPLPAAGWLIVTVASLVFGALLWLYSRDFMLSLGLLLGGLVALAILWWVARGLLAALLALTPHLPLNLRLGGRQLARRRSSSLGQIIAFAVTFALMALITLVRSDLITQWQEQLPADAPNQFAINIQPSQRDAFIDAIDQLTDQRSQVYPIVRGRLVAINGETARDAVPEGERNDGKLQRETNLTWSAAPPANNPLSSGEWFGEGAGEQSLPPISVAQGFARDLGLALGDRLTFDVAGQEVSGQITSLREVDWESFRPNFFVIFPPGALSGFSHTYITSFYLNDSAQQQLGSVIQRFPSVSLLDIDAILGQVRNLLGQVAQAIELILGLVLLAGIAVLYAALTASRPARAHEGALLRVFGAGNRQLARTQASEFLLLGLASGLLGAALTESTAAVLYAGWLDFTPRWHLWLWLTLPLGGALLIGGIGYLLSRPLRRQAPMASLQLLGEA</sequence>
<dbReference type="PANTHER" id="PTHR30287">
    <property type="entry name" value="MEMBRANE COMPONENT OF PREDICTED ABC SUPERFAMILY METABOLITE UPTAKE TRANSPORTER"/>
    <property type="match status" value="1"/>
</dbReference>
<dbReference type="Pfam" id="PF02687">
    <property type="entry name" value="FtsX"/>
    <property type="match status" value="2"/>
</dbReference>
<name>A0A1S1NUD6_9GAMM</name>
<evidence type="ECO:0000256" key="1">
    <source>
        <dbReference type="ARBA" id="ARBA00004651"/>
    </source>
</evidence>
<reference evidence="8 9" key="1">
    <citation type="submission" date="2019-08" db="EMBL/GenBank/DDBJ databases">
        <title>Complete genome sequence of Kushneria sp. YCWA18, a halophilic phosphate-solubilizing bacterium isolated from Daqiao saltern in China.</title>
        <authorList>
            <person name="Du G.-X."/>
            <person name="Qu L.-Y."/>
        </authorList>
    </citation>
    <scope>NUCLEOTIDE SEQUENCE [LARGE SCALE GENOMIC DNA]</scope>
    <source>
        <strain evidence="8 9">YCWA18</strain>
    </source>
</reference>
<dbReference type="Pfam" id="PF12704">
    <property type="entry name" value="MacB_PCD"/>
    <property type="match status" value="1"/>
</dbReference>
<dbReference type="InterPro" id="IPR003838">
    <property type="entry name" value="ABC3_permease_C"/>
</dbReference>
<feature type="domain" description="MacB-like periplasmic core" evidence="7">
    <location>
        <begin position="24"/>
        <end position="203"/>
    </location>
</feature>
<keyword evidence="3" id="KW-0812">Transmembrane</keyword>
<evidence type="ECO:0000313" key="9">
    <source>
        <dbReference type="Proteomes" id="UP000322553"/>
    </source>
</evidence>
<dbReference type="RefSeq" id="WP_070979470.1">
    <property type="nucleotide sequence ID" value="NZ_CP043420.1"/>
</dbReference>
<dbReference type="InterPro" id="IPR025857">
    <property type="entry name" value="MacB_PCD"/>
</dbReference>
<keyword evidence="4" id="KW-1133">Transmembrane helix</keyword>
<evidence type="ECO:0000256" key="5">
    <source>
        <dbReference type="ARBA" id="ARBA00023136"/>
    </source>
</evidence>
<keyword evidence="5" id="KW-0472">Membrane</keyword>
<keyword evidence="9" id="KW-1185">Reference proteome</keyword>
<evidence type="ECO:0000259" key="7">
    <source>
        <dbReference type="Pfam" id="PF12704"/>
    </source>
</evidence>
<comment type="subcellular location">
    <subcellularLocation>
        <location evidence="1">Cell membrane</location>
        <topology evidence="1">Multi-pass membrane protein</topology>
    </subcellularLocation>
</comment>
<dbReference type="PANTHER" id="PTHR30287:SF1">
    <property type="entry name" value="INNER MEMBRANE PROTEIN"/>
    <property type="match status" value="1"/>
</dbReference>
<evidence type="ECO:0000259" key="6">
    <source>
        <dbReference type="Pfam" id="PF02687"/>
    </source>
</evidence>
<dbReference type="GO" id="GO:0005886">
    <property type="term" value="C:plasma membrane"/>
    <property type="evidence" value="ECO:0007669"/>
    <property type="project" value="UniProtKB-SubCell"/>
</dbReference>
<keyword evidence="2" id="KW-1003">Cell membrane</keyword>
<proteinExistence type="predicted"/>
<dbReference type="EMBL" id="CP043420">
    <property type="protein sequence ID" value="QEL11805.1"/>
    <property type="molecule type" value="Genomic_DNA"/>
</dbReference>
<dbReference type="OrthoDB" id="5292592at2"/>
<dbReference type="InterPro" id="IPR038766">
    <property type="entry name" value="Membrane_comp_ABC_pdt"/>
</dbReference>
<feature type="domain" description="ABC3 transporter permease C-terminal" evidence="6">
    <location>
        <begin position="258"/>
        <end position="372"/>
    </location>
</feature>
<evidence type="ECO:0000313" key="8">
    <source>
        <dbReference type="EMBL" id="QEL11805.1"/>
    </source>
</evidence>
<dbReference type="KEGG" id="kuy:FY550_12090"/>
<protein>
    <submittedName>
        <fullName evidence="8">FtsX-like permease family protein</fullName>
    </submittedName>
</protein>
<accession>A0A1S1NUD6</accession>
<evidence type="ECO:0000256" key="2">
    <source>
        <dbReference type="ARBA" id="ARBA00022475"/>
    </source>
</evidence>
<dbReference type="Proteomes" id="UP000322553">
    <property type="component" value="Chromosome"/>
</dbReference>
<dbReference type="STRING" id="657387.BH688_11015"/>
<evidence type="ECO:0000256" key="3">
    <source>
        <dbReference type="ARBA" id="ARBA00022692"/>
    </source>
</evidence>
<feature type="domain" description="ABC3 transporter permease C-terminal" evidence="6">
    <location>
        <begin position="709"/>
        <end position="821"/>
    </location>
</feature>
<organism evidence="8 9">
    <name type="scientific">Kushneria phosphatilytica</name>
    <dbReference type="NCBI Taxonomy" id="657387"/>
    <lineage>
        <taxon>Bacteria</taxon>
        <taxon>Pseudomonadati</taxon>
        <taxon>Pseudomonadota</taxon>
        <taxon>Gammaproteobacteria</taxon>
        <taxon>Oceanospirillales</taxon>
        <taxon>Halomonadaceae</taxon>
        <taxon>Kushneria</taxon>
    </lineage>
</organism>
<gene>
    <name evidence="8" type="ORF">FY550_12090</name>
</gene>
<dbReference type="AlphaFoldDB" id="A0A1S1NUD6"/>
<evidence type="ECO:0000256" key="4">
    <source>
        <dbReference type="ARBA" id="ARBA00022989"/>
    </source>
</evidence>